<dbReference type="Proteomes" id="UP000613030">
    <property type="component" value="Unassembled WGS sequence"/>
</dbReference>
<protein>
    <submittedName>
        <fullName evidence="1">DUF4843 domain-containing protein</fullName>
    </submittedName>
</protein>
<organism evidence="1 2">
    <name type="scientific">Chryseolinea lacunae</name>
    <dbReference type="NCBI Taxonomy" id="2801331"/>
    <lineage>
        <taxon>Bacteria</taxon>
        <taxon>Pseudomonadati</taxon>
        <taxon>Bacteroidota</taxon>
        <taxon>Cytophagia</taxon>
        <taxon>Cytophagales</taxon>
        <taxon>Fulvivirgaceae</taxon>
        <taxon>Chryseolinea</taxon>
    </lineage>
</organism>
<reference evidence="1 2" key="1">
    <citation type="submission" date="2021-01" db="EMBL/GenBank/DDBJ databases">
        <title>Chryseolinea sp. Jin1 Genome sequencing and assembly.</title>
        <authorList>
            <person name="Kim I."/>
        </authorList>
    </citation>
    <scope>NUCLEOTIDE SEQUENCE [LARGE SCALE GENOMIC DNA]</scope>
    <source>
        <strain evidence="1 2">Jin1</strain>
    </source>
</reference>
<dbReference type="RefSeq" id="WP_202011801.1">
    <property type="nucleotide sequence ID" value="NZ_JAERRB010000005.1"/>
</dbReference>
<sequence length="305" mass="34748">MILHNTINTRMTLSNGWRAGCMLLMTLLFACNADEPLKYSSADNVYFGSSKEVGLSEEEIKDKKLDKRDSVLSYTFALTPEKTTDTVYVPVSLSGTRVHHDRKFKVVVTSKKTTAESSVHYQPLLESYTLPADSGQTWVPVILYNTDAKLDSQSLFINLKLASTEDFSVDVARKSETAIMFSNRLEKPLWWTLWQGELASYSRTKHALYIIAVGNIDLVANYDGENQYQIPYNLYLIEKLKALLVFPFDWVAENDKGYVLTDNGDDTFFLHTEANPAKKYLLKKSQEDGEYYFIDEKGKPITINH</sequence>
<dbReference type="Pfam" id="PF16132">
    <property type="entry name" value="DUF4843"/>
    <property type="match status" value="1"/>
</dbReference>
<evidence type="ECO:0000313" key="1">
    <source>
        <dbReference type="EMBL" id="MBL0742995.1"/>
    </source>
</evidence>
<dbReference type="EMBL" id="JAERRB010000005">
    <property type="protein sequence ID" value="MBL0742995.1"/>
    <property type="molecule type" value="Genomic_DNA"/>
</dbReference>
<accession>A0ABS1KU87</accession>
<comment type="caution">
    <text evidence="1">The sequence shown here is derived from an EMBL/GenBank/DDBJ whole genome shotgun (WGS) entry which is preliminary data.</text>
</comment>
<gene>
    <name evidence="1" type="ORF">JI741_17330</name>
</gene>
<name>A0ABS1KU87_9BACT</name>
<evidence type="ECO:0000313" key="2">
    <source>
        <dbReference type="Proteomes" id="UP000613030"/>
    </source>
</evidence>
<dbReference type="InterPro" id="IPR032299">
    <property type="entry name" value="DUF4843"/>
</dbReference>
<keyword evidence="2" id="KW-1185">Reference proteome</keyword>
<proteinExistence type="predicted"/>